<dbReference type="Gene3D" id="3.10.110.10">
    <property type="entry name" value="Ubiquitin Conjugating Enzyme"/>
    <property type="match status" value="1"/>
</dbReference>
<evidence type="ECO:0000256" key="1">
    <source>
        <dbReference type="SAM" id="MobiDB-lite"/>
    </source>
</evidence>
<gene>
    <name evidence="3" type="primary">GIR2</name>
    <name evidence="3" type="ORF">HK105_203988</name>
</gene>
<dbReference type="PANTHER" id="PTHR12292">
    <property type="entry name" value="RWD DOMAIN-CONTAINING PROTEIN"/>
    <property type="match status" value="1"/>
</dbReference>
<feature type="compositionally biased region" description="Acidic residues" evidence="1">
    <location>
        <begin position="60"/>
        <end position="93"/>
    </location>
</feature>
<protein>
    <submittedName>
        <fullName evidence="3">Protein gir2</fullName>
    </submittedName>
</protein>
<evidence type="ECO:0000313" key="3">
    <source>
        <dbReference type="EMBL" id="KAL2916555.1"/>
    </source>
</evidence>
<proteinExistence type="predicted"/>
<dbReference type="InterPro" id="IPR016135">
    <property type="entry name" value="UBQ-conjugating_enzyme/RWD"/>
</dbReference>
<dbReference type="Pfam" id="PF05773">
    <property type="entry name" value="RWD"/>
    <property type="match status" value="1"/>
</dbReference>
<dbReference type="EMBL" id="JADGIZ020000016">
    <property type="protein sequence ID" value="KAL2916555.1"/>
    <property type="molecule type" value="Genomic_DNA"/>
</dbReference>
<evidence type="ECO:0000313" key="4">
    <source>
        <dbReference type="Proteomes" id="UP001527925"/>
    </source>
</evidence>
<sequence>MTDHAEEQRTELETLGYIFPDELEIIDEGPPAVLRISAALDNEDLLLSLRMHAQAQGLSVDDDEDGGDDDDGDDEAQEGDDAGDDDDGADDDEPTRFEKPALTFEFKYTETYPETLPELRLVKVSGIRKADRRALVDSMLEHGTENLGMAMVFAMVSHGKEKLEELLTARMAREEHEREQRVLAEEEADRERYRGTRVTAESFAAWLHAFVDEAKAVRRSGGKLTVAQEAALAVDAATSGAVAARVASGKLTGRQLFEKDKTLASSDMQFMDEGDVAVDVELFDGLEIDDEDEDEDEDEEVNQVLAGLTEDD</sequence>
<dbReference type="InterPro" id="IPR006575">
    <property type="entry name" value="RWD_dom"/>
</dbReference>
<dbReference type="InterPro" id="IPR040213">
    <property type="entry name" value="GIR2-like"/>
</dbReference>
<reference evidence="3 4" key="1">
    <citation type="submission" date="2023-09" db="EMBL/GenBank/DDBJ databases">
        <title>Pangenome analysis of Batrachochytrium dendrobatidis and related Chytrids.</title>
        <authorList>
            <person name="Yacoub M.N."/>
            <person name="Stajich J.E."/>
            <person name="James T.Y."/>
        </authorList>
    </citation>
    <scope>NUCLEOTIDE SEQUENCE [LARGE SCALE GENOMIC DNA]</scope>
    <source>
        <strain evidence="3 4">JEL0888</strain>
    </source>
</reference>
<evidence type="ECO:0000259" key="2">
    <source>
        <dbReference type="PROSITE" id="PS50908"/>
    </source>
</evidence>
<dbReference type="SMART" id="SM00591">
    <property type="entry name" value="RWD"/>
    <property type="match status" value="1"/>
</dbReference>
<comment type="caution">
    <text evidence="3">The sequence shown here is derived from an EMBL/GenBank/DDBJ whole genome shotgun (WGS) entry which is preliminary data.</text>
</comment>
<keyword evidence="4" id="KW-1185">Reference proteome</keyword>
<accession>A0ABR4NAJ8</accession>
<feature type="domain" description="RWD" evidence="2">
    <location>
        <begin position="10"/>
        <end position="166"/>
    </location>
</feature>
<dbReference type="Proteomes" id="UP001527925">
    <property type="component" value="Unassembled WGS sequence"/>
</dbReference>
<dbReference type="PROSITE" id="PS50908">
    <property type="entry name" value="RWD"/>
    <property type="match status" value="1"/>
</dbReference>
<dbReference type="SUPFAM" id="SSF54495">
    <property type="entry name" value="UBC-like"/>
    <property type="match status" value="1"/>
</dbReference>
<feature type="region of interest" description="Disordered" evidence="1">
    <location>
        <begin position="57"/>
        <end position="98"/>
    </location>
</feature>
<name>A0ABR4NAJ8_9FUNG</name>
<organism evidence="3 4">
    <name type="scientific">Polyrhizophydium stewartii</name>
    <dbReference type="NCBI Taxonomy" id="2732419"/>
    <lineage>
        <taxon>Eukaryota</taxon>
        <taxon>Fungi</taxon>
        <taxon>Fungi incertae sedis</taxon>
        <taxon>Chytridiomycota</taxon>
        <taxon>Chytridiomycota incertae sedis</taxon>
        <taxon>Chytridiomycetes</taxon>
        <taxon>Rhizophydiales</taxon>
        <taxon>Rhizophydiales incertae sedis</taxon>
        <taxon>Polyrhizophydium</taxon>
    </lineage>
</organism>